<dbReference type="AlphaFoldDB" id="C0JP24"/>
<organism evidence="7">
    <name type="scientific">Lotus japonicus</name>
    <name type="common">Lotus corniculatus var. japonicus</name>
    <dbReference type="NCBI Taxonomy" id="34305"/>
    <lineage>
        <taxon>Eukaryota</taxon>
        <taxon>Viridiplantae</taxon>
        <taxon>Streptophyta</taxon>
        <taxon>Embryophyta</taxon>
        <taxon>Tracheophyta</taxon>
        <taxon>Spermatophyta</taxon>
        <taxon>Magnoliopsida</taxon>
        <taxon>eudicotyledons</taxon>
        <taxon>Gunneridae</taxon>
        <taxon>Pentapetalae</taxon>
        <taxon>rosids</taxon>
        <taxon>fabids</taxon>
        <taxon>Fabales</taxon>
        <taxon>Fabaceae</taxon>
        <taxon>Papilionoideae</taxon>
        <taxon>50 kb inversion clade</taxon>
        <taxon>NPAAA clade</taxon>
        <taxon>Hologalegina</taxon>
        <taxon>robinioid clade</taxon>
        <taxon>Loteae</taxon>
        <taxon>Lotus</taxon>
    </lineage>
</organism>
<feature type="region of interest" description="Disordered" evidence="5">
    <location>
        <begin position="43"/>
        <end position="118"/>
    </location>
</feature>
<feature type="compositionally biased region" description="Gly residues" evidence="5">
    <location>
        <begin position="75"/>
        <end position="90"/>
    </location>
</feature>
<keyword evidence="2" id="KW-0805">Transcription regulation</keyword>
<dbReference type="PANTHER" id="PTHR12565">
    <property type="entry name" value="STEROL REGULATORY ELEMENT-BINDING PROTEIN"/>
    <property type="match status" value="1"/>
</dbReference>
<dbReference type="Gene3D" id="4.10.280.10">
    <property type="entry name" value="Helix-loop-helix DNA-binding domain"/>
    <property type="match status" value="1"/>
</dbReference>
<dbReference type="PROSITE" id="PS50888">
    <property type="entry name" value="BHLH"/>
    <property type="match status" value="1"/>
</dbReference>
<dbReference type="EMBL" id="FJ379759">
    <property type="protein sequence ID" value="ACN21643.1"/>
    <property type="molecule type" value="Genomic_DNA"/>
</dbReference>
<evidence type="ECO:0000256" key="2">
    <source>
        <dbReference type="ARBA" id="ARBA00023015"/>
    </source>
</evidence>
<dbReference type="CDD" id="cd18919">
    <property type="entry name" value="bHLH_AtBPE_like"/>
    <property type="match status" value="1"/>
</dbReference>
<evidence type="ECO:0000259" key="6">
    <source>
        <dbReference type="PROSITE" id="PS50888"/>
    </source>
</evidence>
<keyword evidence="4" id="KW-0539">Nucleus</keyword>
<feature type="domain" description="BHLH" evidence="6">
    <location>
        <begin position="146"/>
        <end position="196"/>
    </location>
</feature>
<feature type="compositionally biased region" description="Polar residues" evidence="5">
    <location>
        <begin position="98"/>
        <end position="111"/>
    </location>
</feature>
<dbReference type="Pfam" id="PF00010">
    <property type="entry name" value="HLH"/>
    <property type="match status" value="1"/>
</dbReference>
<dbReference type="GO" id="GO:0005634">
    <property type="term" value="C:nucleus"/>
    <property type="evidence" value="ECO:0007669"/>
    <property type="project" value="UniProtKB-SubCell"/>
</dbReference>
<reference evidence="7" key="1">
    <citation type="submission" date="2008-10" db="EMBL/GenBank/DDBJ databases">
        <title>Conservation of Lotus and Arabidopsis basic helix-loop-helix proteins reveals new players in root hair development.</title>
        <authorList>
            <person name="Karas B."/>
            <person name="Amyot L."/>
            <person name="Johansen C."/>
            <person name="Sato S."/>
            <person name="Tabata S."/>
            <person name="Kawaguchi M."/>
            <person name="Szczyglowski K."/>
        </authorList>
    </citation>
    <scope>NUCLEOTIDE SEQUENCE</scope>
</reference>
<dbReference type="GO" id="GO:0003700">
    <property type="term" value="F:DNA-binding transcription factor activity"/>
    <property type="evidence" value="ECO:0007669"/>
    <property type="project" value="TreeGrafter"/>
</dbReference>
<sequence length="364" mass="39770">MDPPLINDSTFSSAFALAEIWPRPGGGADEHSTVTQLTAAARNHGSRIKMKNNNDSTTSEDDCSKNDSGNKRIRLGGGGSTVENGGGGGLKAAEASSVAGSNNSDEQSTKPSESEPPKQDYIHVRARRGQATDSHSIAERVIHFSLCLSISYLLLVARREKISERMKILQDLVPGCNKMIGKALVLDEIINYIQSLQHQVEFLSMKLEAVNSRANLNPTNEGFPSKDFQRTRCTWMRLLGWGLSPLRTLGRPKKKGHVMQKEGSLRLRGLSKKQKRRWPSRSEVVSSAGAELLFVPEGGNSLFDVSTPLEVSAPTPSGACSSGGYFTRAKKSRLLGKVLGLEYDRSDLEAIRGLEEELREMFSP</sequence>
<name>C0JP24_LOTJA</name>
<evidence type="ECO:0000256" key="3">
    <source>
        <dbReference type="ARBA" id="ARBA00023163"/>
    </source>
</evidence>
<dbReference type="PANTHER" id="PTHR12565:SF321">
    <property type="entry name" value="TRANSCRIPTION FACTOR BHLH089"/>
    <property type="match status" value="1"/>
</dbReference>
<evidence type="ECO:0000256" key="5">
    <source>
        <dbReference type="SAM" id="MobiDB-lite"/>
    </source>
</evidence>
<dbReference type="SUPFAM" id="SSF47459">
    <property type="entry name" value="HLH, helix-loop-helix DNA-binding domain"/>
    <property type="match status" value="1"/>
</dbReference>
<dbReference type="GO" id="GO:0046983">
    <property type="term" value="F:protein dimerization activity"/>
    <property type="evidence" value="ECO:0007669"/>
    <property type="project" value="InterPro"/>
</dbReference>
<dbReference type="InterPro" id="IPR036638">
    <property type="entry name" value="HLH_DNA-bd_sf"/>
</dbReference>
<dbReference type="InterPro" id="IPR024097">
    <property type="entry name" value="bHLH_ZIP_TF"/>
</dbReference>
<evidence type="ECO:0000313" key="7">
    <source>
        <dbReference type="EMBL" id="ACN21643.1"/>
    </source>
</evidence>
<dbReference type="SMART" id="SM00353">
    <property type="entry name" value="HLH"/>
    <property type="match status" value="1"/>
</dbReference>
<dbReference type="InterPro" id="IPR011598">
    <property type="entry name" value="bHLH_dom"/>
</dbReference>
<evidence type="ECO:0000256" key="1">
    <source>
        <dbReference type="ARBA" id="ARBA00004123"/>
    </source>
</evidence>
<keyword evidence="3" id="KW-0804">Transcription</keyword>
<proteinExistence type="predicted"/>
<protein>
    <submittedName>
        <fullName evidence="7">Putative basic helix-loop-helix protein BHLH6</fullName>
    </submittedName>
</protein>
<comment type="subcellular location">
    <subcellularLocation>
        <location evidence="1">Nucleus</location>
    </subcellularLocation>
</comment>
<evidence type="ECO:0000256" key="4">
    <source>
        <dbReference type="ARBA" id="ARBA00023242"/>
    </source>
</evidence>
<accession>C0JP24</accession>